<evidence type="ECO:0000313" key="1">
    <source>
        <dbReference type="EMBL" id="KMS96389.1"/>
    </source>
</evidence>
<accession>A0A0J8B581</accession>
<reference evidence="1 2" key="1">
    <citation type="journal article" date="2014" name="Nature">
        <title>The genome of the recently domesticated crop plant sugar beet (Beta vulgaris).</title>
        <authorList>
            <person name="Dohm J.C."/>
            <person name="Minoche A.E."/>
            <person name="Holtgrawe D."/>
            <person name="Capella-Gutierrez S."/>
            <person name="Zakrzewski F."/>
            <person name="Tafer H."/>
            <person name="Rupp O."/>
            <person name="Sorensen T.R."/>
            <person name="Stracke R."/>
            <person name="Reinhardt R."/>
            <person name="Goesmann A."/>
            <person name="Kraft T."/>
            <person name="Schulz B."/>
            <person name="Stadler P.F."/>
            <person name="Schmidt T."/>
            <person name="Gabaldon T."/>
            <person name="Lehrach H."/>
            <person name="Weisshaar B."/>
            <person name="Himmelbauer H."/>
        </authorList>
    </citation>
    <scope>NUCLEOTIDE SEQUENCE [LARGE SCALE GENOMIC DNA]</scope>
    <source>
        <tissue evidence="1">Taproot</tissue>
    </source>
</reference>
<protein>
    <submittedName>
        <fullName evidence="1">Uncharacterized protein</fullName>
    </submittedName>
</protein>
<dbReference type="OrthoDB" id="18193at2759"/>
<proteinExistence type="predicted"/>
<dbReference type="Gramene" id="KMS96389">
    <property type="protein sequence ID" value="KMS96389"/>
    <property type="gene ID" value="BVRB_9g225650"/>
</dbReference>
<organism evidence="1 2">
    <name type="scientific">Beta vulgaris subsp. vulgaris</name>
    <name type="common">Beet</name>
    <dbReference type="NCBI Taxonomy" id="3555"/>
    <lineage>
        <taxon>Eukaryota</taxon>
        <taxon>Viridiplantae</taxon>
        <taxon>Streptophyta</taxon>
        <taxon>Embryophyta</taxon>
        <taxon>Tracheophyta</taxon>
        <taxon>Spermatophyta</taxon>
        <taxon>Magnoliopsida</taxon>
        <taxon>eudicotyledons</taxon>
        <taxon>Gunneridae</taxon>
        <taxon>Pentapetalae</taxon>
        <taxon>Caryophyllales</taxon>
        <taxon>Chenopodiaceae</taxon>
        <taxon>Betoideae</taxon>
        <taxon>Beta</taxon>
    </lineage>
</organism>
<dbReference type="EMBL" id="KQ090383">
    <property type="protein sequence ID" value="KMS96389.1"/>
    <property type="molecule type" value="Genomic_DNA"/>
</dbReference>
<keyword evidence="2" id="KW-1185">Reference proteome</keyword>
<gene>
    <name evidence="1" type="ORF">BVRB_9g225650</name>
</gene>
<name>A0A0J8B581_BETVV</name>
<dbReference type="AlphaFoldDB" id="A0A0J8B581"/>
<sequence length="54" mass="6411">MLTSFMWIVLCREDIGMSLRLVVNYSGMKINTVKGVIRFAFEFHIFVVEFKVYM</sequence>
<evidence type="ECO:0000313" key="2">
    <source>
        <dbReference type="Proteomes" id="UP000035740"/>
    </source>
</evidence>
<dbReference type="Proteomes" id="UP000035740">
    <property type="component" value="Unassembled WGS sequence"/>
</dbReference>